<feature type="domain" description="S-adenosylmethionine synthetase N-terminal" evidence="13">
    <location>
        <begin position="8"/>
        <end position="106"/>
    </location>
</feature>
<keyword evidence="3 10" id="KW-0554">One-carbon metabolism</keyword>
<dbReference type="Pfam" id="PF02772">
    <property type="entry name" value="S-AdoMet_synt_M"/>
    <property type="match status" value="1"/>
</dbReference>
<protein>
    <recommendedName>
        <fullName evidence="10">S-adenosylmethionine synthase</fullName>
        <shortName evidence="10">AdoMet synthase</shortName>
        <ecNumber evidence="10">2.5.1.6</ecNumber>
    </recommendedName>
    <alternativeName>
        <fullName evidence="10">MAT</fullName>
    </alternativeName>
    <alternativeName>
        <fullName evidence="10">Methionine adenosyltransferase</fullName>
    </alternativeName>
</protein>
<feature type="binding site" description="in other chain" evidence="10">
    <location>
        <position position="19"/>
    </location>
    <ligand>
        <name>ATP</name>
        <dbReference type="ChEBI" id="CHEBI:30616"/>
        <note>ligand shared between two neighboring subunits</note>
    </ligand>
</feature>
<evidence type="ECO:0000256" key="10">
    <source>
        <dbReference type="HAMAP-Rule" id="MF_00086"/>
    </source>
</evidence>
<keyword evidence="7 10" id="KW-0067">ATP-binding</keyword>
<evidence type="ECO:0000256" key="11">
    <source>
        <dbReference type="RuleBase" id="RU000542"/>
    </source>
</evidence>
<comment type="subcellular location">
    <subcellularLocation>
        <location evidence="10 11">Cytoplasm</location>
    </subcellularLocation>
</comment>
<evidence type="ECO:0000256" key="3">
    <source>
        <dbReference type="ARBA" id="ARBA00022563"/>
    </source>
</evidence>
<feature type="binding site" description="in other chain" evidence="10">
    <location>
        <begin position="261"/>
        <end position="262"/>
    </location>
    <ligand>
        <name>ATP</name>
        <dbReference type="ChEBI" id="CHEBI:30616"/>
        <note>ligand shared between two neighboring subunits</note>
    </ligand>
</feature>
<feature type="binding site" evidence="10">
    <location>
        <position position="47"/>
    </location>
    <ligand>
        <name>K(+)</name>
        <dbReference type="ChEBI" id="CHEBI:29103"/>
    </ligand>
</feature>
<comment type="catalytic activity">
    <reaction evidence="10">
        <text>L-methionine + ATP + H2O = S-adenosyl-L-methionine + phosphate + diphosphate</text>
        <dbReference type="Rhea" id="RHEA:21080"/>
        <dbReference type="ChEBI" id="CHEBI:15377"/>
        <dbReference type="ChEBI" id="CHEBI:30616"/>
        <dbReference type="ChEBI" id="CHEBI:33019"/>
        <dbReference type="ChEBI" id="CHEBI:43474"/>
        <dbReference type="ChEBI" id="CHEBI:57844"/>
        <dbReference type="ChEBI" id="CHEBI:59789"/>
        <dbReference type="EC" id="2.5.1.6"/>
    </reaction>
</comment>
<sequence length="401" mass="43488">MASFNGRRLFTSESVTEGHPDKICDQISDAVLDAFLANDPNARVACEVSVATGLVLVIGEISSKSDYVDIQAIARQTIRDIGYTRAKFGFDAETCAVLLSLNEQSPDIAQGVDRALEAREGQMTDSEIEAIGAGDQGLMFGFACNETPELMPMPIALAHRLSRRLSEVRKNGTLPYLRPDGKTQVTIEYVDDKPVRVDTIVVSTQHAEEATLEQIKKDIIEHVIKPVVPSEFIDAETKYLINPTGRFVIGGPHGDAGLTGRKIIVDTYGGYARHGGGAFSGKDPTKVDRSAAYAARYVAKNIVAAGLAEKCEIQLAYAIGVARPVSINVDTFGTGIVPDAKLAEVIAKNFDLRPAGIIKELDLRRPIYKQTAAYGHFGRTDLDLPWERTDKADQLRADALA</sequence>
<evidence type="ECO:0000256" key="4">
    <source>
        <dbReference type="ARBA" id="ARBA00022679"/>
    </source>
</evidence>
<dbReference type="SUPFAM" id="SSF55973">
    <property type="entry name" value="S-adenosylmethionine synthetase"/>
    <property type="match status" value="3"/>
</dbReference>
<evidence type="ECO:0000313" key="16">
    <source>
        <dbReference type="EMBL" id="MFC7751191.1"/>
    </source>
</evidence>
<evidence type="ECO:0000256" key="12">
    <source>
        <dbReference type="RuleBase" id="RU004462"/>
    </source>
</evidence>
<proteinExistence type="inferred from homology"/>
<feature type="domain" description="S-adenosylmethionine synthetase central" evidence="14">
    <location>
        <begin position="131"/>
        <end position="247"/>
    </location>
</feature>
<dbReference type="InterPro" id="IPR022636">
    <property type="entry name" value="S-AdoMet_synthetase_sfam"/>
</dbReference>
<keyword evidence="10" id="KW-0963">Cytoplasm</keyword>
<dbReference type="PROSITE" id="PS00376">
    <property type="entry name" value="ADOMET_SYNTHASE_1"/>
    <property type="match status" value="1"/>
</dbReference>
<reference evidence="17" key="1">
    <citation type="journal article" date="2019" name="Int. J. Syst. Evol. Microbiol.">
        <title>The Global Catalogue of Microorganisms (GCM) 10K type strain sequencing project: providing services to taxonomists for standard genome sequencing and annotation.</title>
        <authorList>
            <consortium name="The Broad Institute Genomics Platform"/>
            <consortium name="The Broad Institute Genome Sequencing Center for Infectious Disease"/>
            <person name="Wu L."/>
            <person name="Ma J."/>
        </authorList>
    </citation>
    <scope>NUCLEOTIDE SEQUENCE [LARGE SCALE GENOMIC DNA]</scope>
    <source>
        <strain evidence="17">JCM 18657</strain>
    </source>
</reference>
<feature type="binding site" description="in other chain" evidence="10">
    <location>
        <begin position="246"/>
        <end position="247"/>
    </location>
    <ligand>
        <name>ATP</name>
        <dbReference type="ChEBI" id="CHEBI:30616"/>
        <note>ligand shared between two neighboring subunits</note>
    </ligand>
</feature>
<evidence type="ECO:0000256" key="5">
    <source>
        <dbReference type="ARBA" id="ARBA00022723"/>
    </source>
</evidence>
<keyword evidence="6 10" id="KW-0547">Nucleotide-binding</keyword>
<evidence type="ECO:0000256" key="1">
    <source>
        <dbReference type="ARBA" id="ARBA00005224"/>
    </source>
</evidence>
<dbReference type="InterPro" id="IPR022631">
    <property type="entry name" value="ADOMET_SYNTHASE_CS"/>
</dbReference>
<evidence type="ECO:0000313" key="17">
    <source>
        <dbReference type="Proteomes" id="UP001596528"/>
    </source>
</evidence>
<comment type="function">
    <text evidence="10">Catalyzes the formation of S-adenosylmethionine (AdoMet) from methionine and ATP. The overall synthetic reaction is composed of two sequential steps, AdoMet formation and the subsequent tripolyphosphate hydrolysis which occurs prior to release of AdoMet from the enzyme.</text>
</comment>
<evidence type="ECO:0000259" key="13">
    <source>
        <dbReference type="Pfam" id="PF00438"/>
    </source>
</evidence>
<feature type="domain" description="S-adenosylmethionine synthetase C-terminal" evidence="15">
    <location>
        <begin position="249"/>
        <end position="388"/>
    </location>
</feature>
<dbReference type="InterPro" id="IPR022630">
    <property type="entry name" value="S-AdoMet_synt_C"/>
</dbReference>
<feature type="binding site" description="in other chain" evidence="10">
    <location>
        <position position="104"/>
    </location>
    <ligand>
        <name>L-methionine</name>
        <dbReference type="ChEBI" id="CHEBI:57844"/>
        <note>ligand shared between two neighboring subunits</note>
    </ligand>
</feature>
<feature type="binding site" description="in other chain" evidence="10">
    <location>
        <position position="60"/>
    </location>
    <ligand>
        <name>L-methionine</name>
        <dbReference type="ChEBI" id="CHEBI:57844"/>
        <note>ligand shared between two neighboring subunits</note>
    </ligand>
</feature>
<keyword evidence="4 10" id="KW-0808">Transferase</keyword>
<dbReference type="Pfam" id="PF02773">
    <property type="entry name" value="S-AdoMet_synt_C"/>
    <property type="match status" value="1"/>
</dbReference>
<organism evidence="16 17">
    <name type="scientific">Paenibacillus thermoaerophilus</name>
    <dbReference type="NCBI Taxonomy" id="1215385"/>
    <lineage>
        <taxon>Bacteria</taxon>
        <taxon>Bacillati</taxon>
        <taxon>Bacillota</taxon>
        <taxon>Bacilli</taxon>
        <taxon>Bacillales</taxon>
        <taxon>Paenibacillaceae</taxon>
        <taxon>Paenibacillus</taxon>
    </lineage>
</organism>
<feature type="region of interest" description="Flexible loop" evidence="10">
    <location>
        <begin position="104"/>
        <end position="114"/>
    </location>
</feature>
<evidence type="ECO:0000256" key="9">
    <source>
        <dbReference type="ARBA" id="ARBA00022958"/>
    </source>
</evidence>
<feature type="binding site" evidence="10">
    <location>
        <position position="255"/>
    </location>
    <ligand>
        <name>ATP</name>
        <dbReference type="ChEBI" id="CHEBI:30616"/>
        <note>ligand shared between two neighboring subunits</note>
    </ligand>
</feature>
<dbReference type="HAMAP" id="MF_00086">
    <property type="entry name" value="S_AdoMet_synth1"/>
    <property type="match status" value="1"/>
</dbReference>
<dbReference type="EC" id="2.5.1.6" evidence="10"/>
<comment type="similarity">
    <text evidence="2 10 12">Belongs to the AdoMet synthase family.</text>
</comment>
<dbReference type="InterPro" id="IPR002133">
    <property type="entry name" value="S-AdoMet_synthetase"/>
</dbReference>
<keyword evidence="5 10" id="KW-0479">Metal-binding</keyword>
<feature type="binding site" description="in other chain" evidence="10">
    <location>
        <begin position="180"/>
        <end position="182"/>
    </location>
    <ligand>
        <name>ATP</name>
        <dbReference type="ChEBI" id="CHEBI:30616"/>
        <note>ligand shared between two neighboring subunits</note>
    </ligand>
</feature>
<comment type="cofactor">
    <cofactor evidence="10">
        <name>Mg(2+)</name>
        <dbReference type="ChEBI" id="CHEBI:18420"/>
    </cofactor>
    <text evidence="10">Binds 2 divalent ions per subunit.</text>
</comment>
<feature type="binding site" evidence="10">
    <location>
        <position position="278"/>
    </location>
    <ligand>
        <name>ATP</name>
        <dbReference type="ChEBI" id="CHEBI:30616"/>
        <note>ligand shared between two neighboring subunits</note>
    </ligand>
</feature>
<name>A0ABW2V8S9_9BACL</name>
<evidence type="ECO:0000256" key="6">
    <source>
        <dbReference type="ARBA" id="ARBA00022741"/>
    </source>
</evidence>
<dbReference type="GO" id="GO:0004478">
    <property type="term" value="F:methionine adenosyltransferase activity"/>
    <property type="evidence" value="ECO:0007669"/>
    <property type="project" value="UniProtKB-EC"/>
</dbReference>
<dbReference type="PANTHER" id="PTHR11964">
    <property type="entry name" value="S-ADENOSYLMETHIONINE SYNTHETASE"/>
    <property type="match status" value="1"/>
</dbReference>
<dbReference type="InterPro" id="IPR022628">
    <property type="entry name" value="S-AdoMet_synt_N"/>
</dbReference>
<evidence type="ECO:0000256" key="7">
    <source>
        <dbReference type="ARBA" id="ARBA00022840"/>
    </source>
</evidence>
<dbReference type="Pfam" id="PF00438">
    <property type="entry name" value="S-AdoMet_synt_N"/>
    <property type="match status" value="1"/>
</dbReference>
<evidence type="ECO:0000256" key="2">
    <source>
        <dbReference type="ARBA" id="ARBA00009685"/>
    </source>
</evidence>
<comment type="caution">
    <text evidence="16">The sequence shown here is derived from an EMBL/GenBank/DDBJ whole genome shotgun (WGS) entry which is preliminary data.</text>
</comment>
<dbReference type="NCBIfam" id="TIGR01034">
    <property type="entry name" value="metK"/>
    <property type="match status" value="1"/>
</dbReference>
<dbReference type="Proteomes" id="UP001596528">
    <property type="component" value="Unassembled WGS sequence"/>
</dbReference>
<comment type="cofactor">
    <cofactor evidence="10">
        <name>K(+)</name>
        <dbReference type="ChEBI" id="CHEBI:29103"/>
    </cofactor>
    <text evidence="10">Binds 1 potassium ion per subunit.</text>
</comment>
<feature type="binding site" evidence="10">
    <location>
        <position position="282"/>
    </location>
    <ligand>
        <name>ATP</name>
        <dbReference type="ChEBI" id="CHEBI:30616"/>
        <note>ligand shared between two neighboring subunits</note>
    </ligand>
</feature>
<gene>
    <name evidence="10 16" type="primary">metK</name>
    <name evidence="16" type="ORF">ACFQWB_14825</name>
</gene>
<evidence type="ECO:0000259" key="15">
    <source>
        <dbReference type="Pfam" id="PF02773"/>
    </source>
</evidence>
<keyword evidence="9 10" id="KW-0630">Potassium</keyword>
<dbReference type="CDD" id="cd18079">
    <property type="entry name" value="S-AdoMet_synt"/>
    <property type="match status" value="1"/>
</dbReference>
<feature type="binding site" evidence="10">
    <location>
        <position position="21"/>
    </location>
    <ligand>
        <name>Mg(2+)</name>
        <dbReference type="ChEBI" id="CHEBI:18420"/>
    </ligand>
</feature>
<dbReference type="RefSeq" id="WP_138789915.1">
    <property type="nucleotide sequence ID" value="NZ_JBHTGQ010000039.1"/>
</dbReference>
<comment type="subunit">
    <text evidence="10">Homotetramer; dimer of dimers.</text>
</comment>
<dbReference type="PROSITE" id="PS00377">
    <property type="entry name" value="ADOMET_SYNTHASE_2"/>
    <property type="match status" value="1"/>
</dbReference>
<accession>A0ABW2V8S9</accession>
<feature type="binding site" evidence="10">
    <location>
        <position position="255"/>
    </location>
    <ligand>
        <name>L-methionine</name>
        <dbReference type="ChEBI" id="CHEBI:57844"/>
        <note>ligand shared between two neighboring subunits</note>
    </ligand>
</feature>
<dbReference type="PIRSF" id="PIRSF000497">
    <property type="entry name" value="MAT"/>
    <property type="match status" value="1"/>
</dbReference>
<feature type="binding site" description="in other chain" evidence="10">
    <location>
        <position position="286"/>
    </location>
    <ligand>
        <name>L-methionine</name>
        <dbReference type="ChEBI" id="CHEBI:57844"/>
        <note>ligand shared between two neighboring subunits</note>
    </ligand>
</feature>
<comment type="pathway">
    <text evidence="1 10">Amino-acid biosynthesis; S-adenosyl-L-methionine biosynthesis; S-adenosyl-L-methionine from L-methionine: step 1/1.</text>
</comment>
<dbReference type="EMBL" id="JBHTGQ010000039">
    <property type="protein sequence ID" value="MFC7751191.1"/>
    <property type="molecule type" value="Genomic_DNA"/>
</dbReference>
<dbReference type="Gene3D" id="3.30.300.10">
    <property type="match status" value="3"/>
</dbReference>
<evidence type="ECO:0000259" key="14">
    <source>
        <dbReference type="Pfam" id="PF02772"/>
    </source>
</evidence>
<dbReference type="InterPro" id="IPR022629">
    <property type="entry name" value="S-AdoMet_synt_central"/>
</dbReference>
<keyword evidence="8 10" id="KW-0460">Magnesium</keyword>
<evidence type="ECO:0000256" key="8">
    <source>
        <dbReference type="ARBA" id="ARBA00022842"/>
    </source>
</evidence>
<keyword evidence="17" id="KW-1185">Reference proteome</keyword>